<dbReference type="InterPro" id="IPR011990">
    <property type="entry name" value="TPR-like_helical_dom_sf"/>
</dbReference>
<dbReference type="SUPFAM" id="SSF48452">
    <property type="entry name" value="TPR-like"/>
    <property type="match status" value="1"/>
</dbReference>
<reference evidence="2" key="1">
    <citation type="journal article" date="2014" name="Science">
        <title>Ancient hybridizations among the ancestral genomes of bread wheat.</title>
        <authorList>
            <consortium name="International Wheat Genome Sequencing Consortium,"/>
            <person name="Marcussen T."/>
            <person name="Sandve S.R."/>
            <person name="Heier L."/>
            <person name="Spannagl M."/>
            <person name="Pfeifer M."/>
            <person name="Jakobsen K.S."/>
            <person name="Wulff B.B."/>
            <person name="Steuernagel B."/>
            <person name="Mayer K.F."/>
            <person name="Olsen O.A."/>
        </authorList>
    </citation>
    <scope>NUCLEOTIDE SEQUENCE [LARGE SCALE GENOMIC DNA]</scope>
    <source>
        <strain evidence="2">cv. AL8/78</strain>
    </source>
</reference>
<evidence type="ECO:0008006" key="3">
    <source>
        <dbReference type="Google" id="ProtNLM"/>
    </source>
</evidence>
<name>A0A453J340_AEGTS</name>
<reference evidence="1" key="5">
    <citation type="journal article" date="2021" name="G3 (Bethesda)">
        <title>Aegilops tauschii genome assembly Aet v5.0 features greater sequence contiguity and improved annotation.</title>
        <authorList>
            <person name="Wang L."/>
            <person name="Zhu T."/>
            <person name="Rodriguez J.C."/>
            <person name="Deal K.R."/>
            <person name="Dubcovsky J."/>
            <person name="McGuire P.E."/>
            <person name="Lux T."/>
            <person name="Spannagl M."/>
            <person name="Mayer K.F.X."/>
            <person name="Baldrich P."/>
            <person name="Meyers B.C."/>
            <person name="Huo N."/>
            <person name="Gu Y.Q."/>
            <person name="Zhou H."/>
            <person name="Devos K.M."/>
            <person name="Bennetzen J.L."/>
            <person name="Unver T."/>
            <person name="Budak H."/>
            <person name="Gulick P.J."/>
            <person name="Galiba G."/>
            <person name="Kalapos B."/>
            <person name="Nelson D.R."/>
            <person name="Li P."/>
            <person name="You F.M."/>
            <person name="Luo M.C."/>
            <person name="Dvorak J."/>
        </authorList>
    </citation>
    <scope>NUCLEOTIDE SEQUENCE [LARGE SCALE GENOMIC DNA]</scope>
    <source>
        <strain evidence="1">cv. AL8/78</strain>
    </source>
</reference>
<accession>A0A453J340</accession>
<dbReference type="AlphaFoldDB" id="A0A453J340"/>
<dbReference type="InterPro" id="IPR003107">
    <property type="entry name" value="HAT"/>
</dbReference>
<keyword evidence="2" id="KW-1185">Reference proteome</keyword>
<dbReference type="EnsemblPlants" id="AET4Gv20776900.3">
    <property type="protein sequence ID" value="AET4Gv20776900.3"/>
    <property type="gene ID" value="AET4Gv20776900"/>
</dbReference>
<sequence>MLTCQAIVKSTIGVGVDDEDRKQTWVADAEECTKRGSIETARAIYAHALSVFVTKKSVWLKAAQLEKSHGTRESLEAFY</sequence>
<dbReference type="GO" id="GO:0006396">
    <property type="term" value="P:RNA processing"/>
    <property type="evidence" value="ECO:0007669"/>
    <property type="project" value="InterPro"/>
</dbReference>
<reference evidence="1" key="4">
    <citation type="submission" date="2019-03" db="UniProtKB">
        <authorList>
            <consortium name="EnsemblPlants"/>
        </authorList>
    </citation>
    <scope>IDENTIFICATION</scope>
</reference>
<proteinExistence type="predicted"/>
<organism evidence="1 2">
    <name type="scientific">Aegilops tauschii subsp. strangulata</name>
    <name type="common">Goatgrass</name>
    <dbReference type="NCBI Taxonomy" id="200361"/>
    <lineage>
        <taxon>Eukaryota</taxon>
        <taxon>Viridiplantae</taxon>
        <taxon>Streptophyta</taxon>
        <taxon>Embryophyta</taxon>
        <taxon>Tracheophyta</taxon>
        <taxon>Spermatophyta</taxon>
        <taxon>Magnoliopsida</taxon>
        <taxon>Liliopsida</taxon>
        <taxon>Poales</taxon>
        <taxon>Poaceae</taxon>
        <taxon>BOP clade</taxon>
        <taxon>Pooideae</taxon>
        <taxon>Triticodae</taxon>
        <taxon>Triticeae</taxon>
        <taxon>Triticinae</taxon>
        <taxon>Aegilops</taxon>
    </lineage>
</organism>
<protein>
    <recommendedName>
        <fullName evidence="3">PIK-related kinase FAT domain-containing protein</fullName>
    </recommendedName>
</protein>
<dbReference type="Proteomes" id="UP000015105">
    <property type="component" value="Chromosome 4D"/>
</dbReference>
<reference evidence="2" key="2">
    <citation type="journal article" date="2017" name="Nat. Plants">
        <title>The Aegilops tauschii genome reveals multiple impacts of transposons.</title>
        <authorList>
            <person name="Zhao G."/>
            <person name="Zou C."/>
            <person name="Li K."/>
            <person name="Wang K."/>
            <person name="Li T."/>
            <person name="Gao L."/>
            <person name="Zhang X."/>
            <person name="Wang H."/>
            <person name="Yang Z."/>
            <person name="Liu X."/>
            <person name="Jiang W."/>
            <person name="Mao L."/>
            <person name="Kong X."/>
            <person name="Jiao Y."/>
            <person name="Jia J."/>
        </authorList>
    </citation>
    <scope>NUCLEOTIDE SEQUENCE [LARGE SCALE GENOMIC DNA]</scope>
    <source>
        <strain evidence="2">cv. AL8/78</strain>
    </source>
</reference>
<dbReference type="Gramene" id="AET4Gv20776900.3">
    <property type="protein sequence ID" value="AET4Gv20776900.3"/>
    <property type="gene ID" value="AET4Gv20776900"/>
</dbReference>
<dbReference type="Gene3D" id="1.25.40.10">
    <property type="entry name" value="Tetratricopeptide repeat domain"/>
    <property type="match status" value="1"/>
</dbReference>
<evidence type="ECO:0000313" key="2">
    <source>
        <dbReference type="Proteomes" id="UP000015105"/>
    </source>
</evidence>
<reference evidence="1" key="3">
    <citation type="journal article" date="2017" name="Nature">
        <title>Genome sequence of the progenitor of the wheat D genome Aegilops tauschii.</title>
        <authorList>
            <person name="Luo M.C."/>
            <person name="Gu Y.Q."/>
            <person name="Puiu D."/>
            <person name="Wang H."/>
            <person name="Twardziok S.O."/>
            <person name="Deal K.R."/>
            <person name="Huo N."/>
            <person name="Zhu T."/>
            <person name="Wang L."/>
            <person name="Wang Y."/>
            <person name="McGuire P.E."/>
            <person name="Liu S."/>
            <person name="Long H."/>
            <person name="Ramasamy R.K."/>
            <person name="Rodriguez J.C."/>
            <person name="Van S.L."/>
            <person name="Yuan L."/>
            <person name="Wang Z."/>
            <person name="Xia Z."/>
            <person name="Xiao L."/>
            <person name="Anderson O.D."/>
            <person name="Ouyang S."/>
            <person name="Liang Y."/>
            <person name="Zimin A.V."/>
            <person name="Pertea G."/>
            <person name="Qi P."/>
            <person name="Bennetzen J.L."/>
            <person name="Dai X."/>
            <person name="Dawson M.W."/>
            <person name="Muller H.G."/>
            <person name="Kugler K."/>
            <person name="Rivarola-Duarte L."/>
            <person name="Spannagl M."/>
            <person name="Mayer K.F.X."/>
            <person name="Lu F.H."/>
            <person name="Bevan M.W."/>
            <person name="Leroy P."/>
            <person name="Li P."/>
            <person name="You F.M."/>
            <person name="Sun Q."/>
            <person name="Liu Z."/>
            <person name="Lyons E."/>
            <person name="Wicker T."/>
            <person name="Salzberg S.L."/>
            <person name="Devos K.M."/>
            <person name="Dvorak J."/>
        </authorList>
    </citation>
    <scope>NUCLEOTIDE SEQUENCE [LARGE SCALE GENOMIC DNA]</scope>
    <source>
        <strain evidence="1">cv. AL8/78</strain>
    </source>
</reference>
<dbReference type="SMART" id="SM00386">
    <property type="entry name" value="HAT"/>
    <property type="match status" value="1"/>
</dbReference>
<evidence type="ECO:0000313" key="1">
    <source>
        <dbReference type="EnsemblPlants" id="AET4Gv20776900.3"/>
    </source>
</evidence>